<sequence>MAKWGEGDPRWIVEERPDATNVNNWHWSEKNATPWSKSRLPELLTGFSVEAGPVKFEFTEIKKLEGEATANNRKAKLIFLYEWEVEVKFLATVAGDEQEYKGYIEIPNLSDENDADEIDVNFNLDTKGPFEAELRRVMNGEGTEKVREQLAIYIRELKEEFSKGLILPTEKPKQQVISKGKTVIDKKSFQNMVISDKKEDAPSKPVSNGPVPVKTYSLKDDFKCPPEHLFDILTRPEMVQKWSNGSFKSAGVEASNSFQMFNGLVSGTFEEIVPNKALSMKWRSKQYPEGHYASVKFSLVDKKDQTQLEIEASEVPEVAYEETKNAFERYYLQSIARSFGFAVRPF</sequence>
<dbReference type="SUPFAM" id="SSF103111">
    <property type="entry name" value="Activator of Hsp90 ATPase, Aha1"/>
    <property type="match status" value="1"/>
</dbReference>
<dbReference type="GO" id="GO:0005829">
    <property type="term" value="C:cytosol"/>
    <property type="evidence" value="ECO:0007669"/>
    <property type="project" value="TreeGrafter"/>
</dbReference>
<dbReference type="Gene3D" id="3.15.10.20">
    <property type="entry name" value="Activator of Hsp90 ATPase Aha1, N-terminal domain"/>
    <property type="match status" value="1"/>
</dbReference>
<comment type="caution">
    <text evidence="3">The sequence shown here is derived from an EMBL/GenBank/DDBJ whole genome shotgun (WGS) entry which is preliminary data.</text>
</comment>
<dbReference type="SUPFAM" id="SSF55961">
    <property type="entry name" value="Bet v1-like"/>
    <property type="match status" value="1"/>
</dbReference>
<dbReference type="GO" id="GO:0006457">
    <property type="term" value="P:protein folding"/>
    <property type="evidence" value="ECO:0007669"/>
    <property type="project" value="TreeGrafter"/>
</dbReference>
<dbReference type="Proteomes" id="UP001175271">
    <property type="component" value="Unassembled WGS sequence"/>
</dbReference>
<comment type="similarity">
    <text evidence="1">Belongs to the AHA1 family.</text>
</comment>
<protein>
    <recommendedName>
        <fullName evidence="2">Activator of Hsp90 ATPase AHSA1-like N-terminal domain-containing protein</fullName>
    </recommendedName>
</protein>
<dbReference type="PANTHER" id="PTHR13009">
    <property type="entry name" value="HEAT SHOCK PROTEIN 90 HSP90 CO-CHAPERONE AHA-1"/>
    <property type="match status" value="1"/>
</dbReference>
<gene>
    <name evidence="3" type="ORF">QR680_006434</name>
</gene>
<evidence type="ECO:0000313" key="3">
    <source>
        <dbReference type="EMBL" id="KAK0412825.1"/>
    </source>
</evidence>
<feature type="domain" description="Activator of Hsp90 ATPase AHSA1-like N-terminal" evidence="2">
    <location>
        <begin position="29"/>
        <end position="163"/>
    </location>
</feature>
<accession>A0AA39HVE7</accession>
<dbReference type="InterPro" id="IPR013538">
    <property type="entry name" value="ASHA1/2-like_C"/>
</dbReference>
<evidence type="ECO:0000313" key="4">
    <source>
        <dbReference type="Proteomes" id="UP001175271"/>
    </source>
</evidence>
<dbReference type="PANTHER" id="PTHR13009:SF22">
    <property type="entry name" value="LD43819P"/>
    <property type="match status" value="1"/>
</dbReference>
<evidence type="ECO:0000259" key="2">
    <source>
        <dbReference type="SMART" id="SM01000"/>
    </source>
</evidence>
<dbReference type="GO" id="GO:0001671">
    <property type="term" value="F:ATPase activator activity"/>
    <property type="evidence" value="ECO:0007669"/>
    <property type="project" value="InterPro"/>
</dbReference>
<keyword evidence="4" id="KW-1185">Reference proteome</keyword>
<dbReference type="Pfam" id="PF09229">
    <property type="entry name" value="Aha1_N"/>
    <property type="match status" value="1"/>
</dbReference>
<dbReference type="InterPro" id="IPR036338">
    <property type="entry name" value="Aha1"/>
</dbReference>
<evidence type="ECO:0000256" key="1">
    <source>
        <dbReference type="ARBA" id="ARBA00006817"/>
    </source>
</evidence>
<dbReference type="InterPro" id="IPR015310">
    <property type="entry name" value="AHSA1-like_N"/>
</dbReference>
<dbReference type="GO" id="GO:0051087">
    <property type="term" value="F:protein-folding chaperone binding"/>
    <property type="evidence" value="ECO:0007669"/>
    <property type="project" value="InterPro"/>
</dbReference>
<dbReference type="Gene3D" id="3.30.530.20">
    <property type="match status" value="1"/>
</dbReference>
<dbReference type="CDD" id="cd08892">
    <property type="entry name" value="SRPBCC_Aha1"/>
    <property type="match status" value="1"/>
</dbReference>
<name>A0AA39HVE7_9BILA</name>
<reference evidence="3" key="1">
    <citation type="submission" date="2023-06" db="EMBL/GenBank/DDBJ databases">
        <title>Genomic analysis of the entomopathogenic nematode Steinernema hermaphroditum.</title>
        <authorList>
            <person name="Schwarz E.M."/>
            <person name="Heppert J.K."/>
            <person name="Baniya A."/>
            <person name="Schwartz H.T."/>
            <person name="Tan C.-H."/>
            <person name="Antoshechkin I."/>
            <person name="Sternberg P.W."/>
            <person name="Goodrich-Blair H."/>
            <person name="Dillman A.R."/>
        </authorList>
    </citation>
    <scope>NUCLEOTIDE SEQUENCE</scope>
    <source>
        <strain evidence="3">PS9179</strain>
        <tissue evidence="3">Whole animal</tissue>
    </source>
</reference>
<dbReference type="AlphaFoldDB" id="A0AA39HVE7"/>
<dbReference type="EMBL" id="JAUCMV010000003">
    <property type="protein sequence ID" value="KAK0412825.1"/>
    <property type="molecule type" value="Genomic_DNA"/>
</dbReference>
<dbReference type="SMART" id="SM01000">
    <property type="entry name" value="Aha1_N"/>
    <property type="match status" value="1"/>
</dbReference>
<proteinExistence type="inferred from homology"/>
<dbReference type="Pfam" id="PF08327">
    <property type="entry name" value="AHSA1"/>
    <property type="match status" value="1"/>
</dbReference>
<dbReference type="InterPro" id="IPR023393">
    <property type="entry name" value="START-like_dom_sf"/>
</dbReference>
<organism evidence="3 4">
    <name type="scientific">Steinernema hermaphroditum</name>
    <dbReference type="NCBI Taxonomy" id="289476"/>
    <lineage>
        <taxon>Eukaryota</taxon>
        <taxon>Metazoa</taxon>
        <taxon>Ecdysozoa</taxon>
        <taxon>Nematoda</taxon>
        <taxon>Chromadorea</taxon>
        <taxon>Rhabditida</taxon>
        <taxon>Tylenchina</taxon>
        <taxon>Panagrolaimomorpha</taxon>
        <taxon>Strongyloidoidea</taxon>
        <taxon>Steinernematidae</taxon>
        <taxon>Steinernema</taxon>
    </lineage>
</organism>